<dbReference type="AlphaFoldDB" id="A0A640UN08"/>
<dbReference type="InterPro" id="IPR036390">
    <property type="entry name" value="WH_DNA-bd_sf"/>
</dbReference>
<keyword evidence="1" id="KW-0805">Transcription regulation</keyword>
<dbReference type="CDD" id="cd00090">
    <property type="entry name" value="HTH_ARSR"/>
    <property type="match status" value="1"/>
</dbReference>
<evidence type="ECO:0000313" key="6">
    <source>
        <dbReference type="EMBL" id="GFE35516.1"/>
    </source>
</evidence>
<accession>A0A640UN08</accession>
<dbReference type="SMART" id="SM00418">
    <property type="entry name" value="HTH_ARSR"/>
    <property type="match status" value="1"/>
</dbReference>
<dbReference type="GO" id="GO:0003700">
    <property type="term" value="F:DNA-binding transcription factor activity"/>
    <property type="evidence" value="ECO:0007669"/>
    <property type="project" value="InterPro"/>
</dbReference>
<evidence type="ECO:0000256" key="1">
    <source>
        <dbReference type="ARBA" id="ARBA00023015"/>
    </source>
</evidence>
<dbReference type="RefSeq" id="WP_159742017.1">
    <property type="nucleotide sequence ID" value="NZ_BLIR01000001.1"/>
</dbReference>
<protein>
    <submittedName>
        <fullName evidence="6">Transcriptional regulator</fullName>
    </submittedName>
</protein>
<dbReference type="InterPro" id="IPR051011">
    <property type="entry name" value="Metal_resp_trans_reg"/>
</dbReference>
<proteinExistence type="predicted"/>
<dbReference type="EMBL" id="BLIR01000001">
    <property type="protein sequence ID" value="GFE35516.1"/>
    <property type="molecule type" value="Genomic_DNA"/>
</dbReference>
<dbReference type="SUPFAM" id="SSF46785">
    <property type="entry name" value="Winged helix' DNA-binding domain"/>
    <property type="match status" value="1"/>
</dbReference>
<name>A0A640UN08_9ACTN</name>
<dbReference type="PANTHER" id="PTHR43132">
    <property type="entry name" value="ARSENICAL RESISTANCE OPERON REPRESSOR ARSR-RELATED"/>
    <property type="match status" value="1"/>
</dbReference>
<keyword evidence="3" id="KW-0804">Transcription</keyword>
<evidence type="ECO:0000313" key="7">
    <source>
        <dbReference type="Proteomes" id="UP000431826"/>
    </source>
</evidence>
<keyword evidence="7" id="KW-1185">Reference proteome</keyword>
<dbReference type="Proteomes" id="UP000431826">
    <property type="component" value="Unassembled WGS sequence"/>
</dbReference>
<dbReference type="InterPro" id="IPR001845">
    <property type="entry name" value="HTH_ArsR_DNA-bd_dom"/>
</dbReference>
<evidence type="ECO:0000256" key="3">
    <source>
        <dbReference type="ARBA" id="ARBA00023163"/>
    </source>
</evidence>
<sequence>MLRLHFTTEDLARVWVTVLGPLAETQLSLWNLQRRDGKALFGGWRARTGPLIRGDGADTAKFLSSPAGGLVDLFTLVGTAGCIGEGLERLSSAADQRLRAEFGVLADTDRLRAQWLYGAMGADRGSVRRLAAALQNCHEAAVAPYWGRISQHLEGELARRGRIMVRGGVGALLDSLRPMAAWNPPVLEIPEYRPYLHPVADFHLAGRPLVLAPSVFCGPVPQLFANPDTAIMVYPALNNPIEAASLWAPADTRHIDAPVPSVLSALLGHTRAVVLCTIADHPACTTTQLARRAGISPASASEHATTLRRAGLTTLTRERKTALHTLTHLGITLLNTNSSSRPAPERRPRGVAAKSHG</sequence>
<gene>
    <name evidence="6" type="ORF">Stube_01890</name>
</gene>
<dbReference type="GeneID" id="96281399"/>
<dbReference type="InterPro" id="IPR036388">
    <property type="entry name" value="WH-like_DNA-bd_sf"/>
</dbReference>
<dbReference type="PANTHER" id="PTHR43132:SF8">
    <property type="entry name" value="HTH-TYPE TRANSCRIPTIONAL REGULATOR KMTR"/>
    <property type="match status" value="1"/>
</dbReference>
<feature type="domain" description="HTH arsR-type" evidence="5">
    <location>
        <begin position="261"/>
        <end position="338"/>
    </location>
</feature>
<comment type="caution">
    <text evidence="6">The sequence shown here is derived from an EMBL/GenBank/DDBJ whole genome shotgun (WGS) entry which is preliminary data.</text>
</comment>
<evidence type="ECO:0000256" key="4">
    <source>
        <dbReference type="SAM" id="MobiDB-lite"/>
    </source>
</evidence>
<evidence type="ECO:0000256" key="2">
    <source>
        <dbReference type="ARBA" id="ARBA00023125"/>
    </source>
</evidence>
<dbReference type="Pfam" id="PF01047">
    <property type="entry name" value="MarR"/>
    <property type="match status" value="1"/>
</dbReference>
<keyword evidence="2" id="KW-0238">DNA-binding</keyword>
<organism evidence="6 7">
    <name type="scientific">Streptomyces tubercidicus</name>
    <dbReference type="NCBI Taxonomy" id="47759"/>
    <lineage>
        <taxon>Bacteria</taxon>
        <taxon>Bacillati</taxon>
        <taxon>Actinomycetota</taxon>
        <taxon>Actinomycetes</taxon>
        <taxon>Kitasatosporales</taxon>
        <taxon>Streptomycetaceae</taxon>
        <taxon>Streptomyces</taxon>
    </lineage>
</organism>
<dbReference type="Gene3D" id="1.10.10.10">
    <property type="entry name" value="Winged helix-like DNA-binding domain superfamily/Winged helix DNA-binding domain"/>
    <property type="match status" value="1"/>
</dbReference>
<dbReference type="InterPro" id="IPR011991">
    <property type="entry name" value="ArsR-like_HTH"/>
</dbReference>
<feature type="region of interest" description="Disordered" evidence="4">
    <location>
        <begin position="335"/>
        <end position="357"/>
    </location>
</feature>
<reference evidence="6 7" key="1">
    <citation type="submission" date="2019-12" db="EMBL/GenBank/DDBJ databases">
        <title>Whole genome shotgun sequence of Streptomyces tubercidicus NBRC 13090.</title>
        <authorList>
            <person name="Ichikawa N."/>
            <person name="Kimura A."/>
            <person name="Kitahashi Y."/>
            <person name="Komaki H."/>
            <person name="Tamura T."/>
        </authorList>
    </citation>
    <scope>NUCLEOTIDE SEQUENCE [LARGE SCALE GENOMIC DNA]</scope>
    <source>
        <strain evidence="6 7">NBRC 13090</strain>
    </source>
</reference>
<dbReference type="InterPro" id="IPR000835">
    <property type="entry name" value="HTH_MarR-typ"/>
</dbReference>
<dbReference type="OrthoDB" id="3808065at2"/>
<dbReference type="GO" id="GO:0003677">
    <property type="term" value="F:DNA binding"/>
    <property type="evidence" value="ECO:0007669"/>
    <property type="project" value="UniProtKB-KW"/>
</dbReference>
<evidence type="ECO:0000259" key="5">
    <source>
        <dbReference type="SMART" id="SM00418"/>
    </source>
</evidence>